<accession>X0L2E8</accession>
<dbReference type="Proteomes" id="UP000030701">
    <property type="component" value="Unassembled WGS sequence"/>
</dbReference>
<dbReference type="AlphaFoldDB" id="X0L2E8"/>
<dbReference type="EMBL" id="JH658028">
    <property type="protein sequence ID" value="EXM15217.1"/>
    <property type="molecule type" value="Genomic_DNA"/>
</dbReference>
<name>X0L2E8_FUSOX</name>
<sequence length="158" mass="19275">MVDQAAFMLARTSYKSRCWLNTYWKESFWPHEFKIVKCLKRYVDIWKRFICYVLRVQHFEPYQRQDIYNIRLGRDETIMMRHILYLVTRLQRDSANYDENRNEGCEGDEDEPSDCDDEDEDEDDEEDNHGIDEECFKEYNRLETETHSNGNKGALRYE</sequence>
<evidence type="ECO:0000256" key="1">
    <source>
        <dbReference type="SAM" id="MobiDB-lite"/>
    </source>
</evidence>
<reference evidence="2" key="1">
    <citation type="submission" date="2011-11" db="EMBL/GenBank/DDBJ databases">
        <title>The Genome Sequence of Fusarium oxysporum Cotton.</title>
        <authorList>
            <consortium name="The Broad Institute Genome Sequencing Platform"/>
            <person name="Ma L.-J."/>
            <person name="Gale L.R."/>
            <person name="Schwartz D.C."/>
            <person name="Zhou S."/>
            <person name="Corby-Kistler H."/>
            <person name="Young S.K."/>
            <person name="Zeng Q."/>
            <person name="Gargeya S."/>
            <person name="Fitzgerald M."/>
            <person name="Haas B."/>
            <person name="Abouelleil A."/>
            <person name="Alvarado L."/>
            <person name="Arachchi H.M."/>
            <person name="Berlin A."/>
            <person name="Brown A."/>
            <person name="Chapman S.B."/>
            <person name="Chen Z."/>
            <person name="Dunbar C."/>
            <person name="Freedman E."/>
            <person name="Gearin G."/>
            <person name="Goldberg J."/>
            <person name="Griggs A."/>
            <person name="Gujja S."/>
            <person name="Heiman D."/>
            <person name="Howarth C."/>
            <person name="Larson L."/>
            <person name="Lui A."/>
            <person name="MacDonald P.J.P."/>
            <person name="Montmayeur A."/>
            <person name="Murphy C."/>
            <person name="Neiman D."/>
            <person name="Pearson M."/>
            <person name="Priest M."/>
            <person name="Roberts A."/>
            <person name="Saif S."/>
            <person name="Shea T."/>
            <person name="Shenoy N."/>
            <person name="Sisk P."/>
            <person name="Stolte C."/>
            <person name="Sykes S."/>
            <person name="Wortman J."/>
            <person name="Nusbaum C."/>
            <person name="Birren B."/>
        </authorList>
    </citation>
    <scope>NUCLEOTIDE SEQUENCE [LARGE SCALE GENOMIC DNA]</scope>
    <source>
        <strain evidence="2">25433</strain>
    </source>
</reference>
<dbReference type="HOGENOM" id="CLU_1669465_0_0_1"/>
<feature type="region of interest" description="Disordered" evidence="1">
    <location>
        <begin position="97"/>
        <end position="158"/>
    </location>
</feature>
<dbReference type="OrthoDB" id="3440371at2759"/>
<reference evidence="2" key="2">
    <citation type="submission" date="2012-05" db="EMBL/GenBank/DDBJ databases">
        <title>The Genome Annotation of Fusarium oxysporum Cotton.</title>
        <authorList>
            <consortium name="The Broad Institute Genomics Platform"/>
            <person name="Ma L.-J."/>
            <person name="Corby-Kistler H."/>
            <person name="Broz K."/>
            <person name="Gale L.R."/>
            <person name="Jonkers W."/>
            <person name="O'Donnell K."/>
            <person name="Ploetz R."/>
            <person name="Steinberg C."/>
            <person name="Schwartz D.C."/>
            <person name="VanEtten H."/>
            <person name="Zhou S."/>
            <person name="Young S.K."/>
            <person name="Zeng Q."/>
            <person name="Gargeya S."/>
            <person name="Fitzgerald M."/>
            <person name="Abouelleil A."/>
            <person name="Alvarado L."/>
            <person name="Chapman S.B."/>
            <person name="Gainer-Dewar J."/>
            <person name="Goldberg J."/>
            <person name="Griggs A."/>
            <person name="Gujja S."/>
            <person name="Hansen M."/>
            <person name="Howarth C."/>
            <person name="Imamovic A."/>
            <person name="Ireland A."/>
            <person name="Larimer J."/>
            <person name="McCowan C."/>
            <person name="Murphy C."/>
            <person name="Pearson M."/>
            <person name="Poon T.W."/>
            <person name="Priest M."/>
            <person name="Roberts A."/>
            <person name="Saif S."/>
            <person name="Shea T."/>
            <person name="Sykes S."/>
            <person name="Wortman J."/>
            <person name="Nusbaum C."/>
            <person name="Birren B."/>
        </authorList>
    </citation>
    <scope>NUCLEOTIDE SEQUENCE</scope>
    <source>
        <strain evidence="2">25433</strain>
    </source>
</reference>
<feature type="compositionally biased region" description="Basic and acidic residues" evidence="1">
    <location>
        <begin position="128"/>
        <end position="146"/>
    </location>
</feature>
<proteinExistence type="predicted"/>
<feature type="compositionally biased region" description="Acidic residues" evidence="1">
    <location>
        <begin position="105"/>
        <end position="127"/>
    </location>
</feature>
<organism evidence="2">
    <name type="scientific">Fusarium oxysporum f. sp. vasinfectum 25433</name>
    <dbReference type="NCBI Taxonomy" id="1089449"/>
    <lineage>
        <taxon>Eukaryota</taxon>
        <taxon>Fungi</taxon>
        <taxon>Dikarya</taxon>
        <taxon>Ascomycota</taxon>
        <taxon>Pezizomycotina</taxon>
        <taxon>Sordariomycetes</taxon>
        <taxon>Hypocreomycetidae</taxon>
        <taxon>Hypocreales</taxon>
        <taxon>Nectriaceae</taxon>
        <taxon>Fusarium</taxon>
        <taxon>Fusarium oxysporum species complex</taxon>
    </lineage>
</organism>
<protein>
    <submittedName>
        <fullName evidence="2">Uncharacterized protein</fullName>
    </submittedName>
</protein>
<gene>
    <name evidence="2" type="ORF">FOTG_16432</name>
</gene>
<evidence type="ECO:0000313" key="2">
    <source>
        <dbReference type="EMBL" id="EXM15217.1"/>
    </source>
</evidence>